<name>A0ABN5BC34_9SPHN</name>
<evidence type="ECO:0000313" key="5">
    <source>
        <dbReference type="Proteomes" id="UP000258016"/>
    </source>
</evidence>
<dbReference type="Proteomes" id="UP000258016">
    <property type="component" value="Chromosome"/>
</dbReference>
<evidence type="ECO:0000256" key="1">
    <source>
        <dbReference type="ARBA" id="ARBA00004442"/>
    </source>
</evidence>
<evidence type="ECO:0000256" key="2">
    <source>
        <dbReference type="ARBA" id="ARBA00023136"/>
    </source>
</evidence>
<accession>A0ABN5BC34</accession>
<dbReference type="GeneID" id="303487520"/>
<evidence type="ECO:0008006" key="6">
    <source>
        <dbReference type="Google" id="ProtNLM"/>
    </source>
</evidence>
<keyword evidence="3" id="KW-0998">Cell outer membrane</keyword>
<evidence type="ECO:0000256" key="3">
    <source>
        <dbReference type="ARBA" id="ARBA00023237"/>
    </source>
</evidence>
<evidence type="ECO:0000313" key="4">
    <source>
        <dbReference type="EMBL" id="ASR53144.1"/>
    </source>
</evidence>
<dbReference type="EMBL" id="CP020083">
    <property type="protein sequence ID" value="ASR53144.1"/>
    <property type="molecule type" value="Genomic_DNA"/>
</dbReference>
<keyword evidence="5" id="KW-1185">Reference proteome</keyword>
<dbReference type="Gene3D" id="2.40.170.20">
    <property type="entry name" value="TonB-dependent receptor, beta-barrel domain"/>
    <property type="match status" value="1"/>
</dbReference>
<keyword evidence="2" id="KW-0472">Membrane</keyword>
<reference evidence="4 5" key="1">
    <citation type="submission" date="2017-03" db="EMBL/GenBank/DDBJ databases">
        <title>Complete genome sequence of Blastomonas fulva degrading microcsystin LR.</title>
        <authorList>
            <person name="Lee H.-g."/>
            <person name="Jin L."/>
            <person name="oh H.-M."/>
        </authorList>
    </citation>
    <scope>NUCLEOTIDE SEQUENCE [LARGE SCALE GENOMIC DNA]</scope>
    <source>
        <strain evidence="4 5">T2</strain>
    </source>
</reference>
<proteinExistence type="predicted"/>
<dbReference type="RefSeq" id="WP_117353220.1">
    <property type="nucleotide sequence ID" value="NZ_CP020083.1"/>
</dbReference>
<dbReference type="SUPFAM" id="SSF56935">
    <property type="entry name" value="Porins"/>
    <property type="match status" value="1"/>
</dbReference>
<protein>
    <recommendedName>
        <fullName evidence="6">TonB-dependent receptor-like beta-barrel domain-containing protein</fullName>
    </recommendedName>
</protein>
<organism evidence="4 5">
    <name type="scientific">Blastomonas fulva</name>
    <dbReference type="NCBI Taxonomy" id="1550728"/>
    <lineage>
        <taxon>Bacteria</taxon>
        <taxon>Pseudomonadati</taxon>
        <taxon>Pseudomonadota</taxon>
        <taxon>Alphaproteobacteria</taxon>
        <taxon>Sphingomonadales</taxon>
        <taxon>Sphingomonadaceae</taxon>
        <taxon>Blastomonas</taxon>
    </lineage>
</organism>
<dbReference type="InterPro" id="IPR036942">
    <property type="entry name" value="Beta-barrel_TonB_sf"/>
</dbReference>
<gene>
    <name evidence="4" type="ORF">B5J99_18155</name>
</gene>
<sequence>MLMRPRVTGEAVEQGRLGERPLGRVGTTLDLRVDYQPPALDALSVDLGINYTGDRAARIDNSLFIPERATIDLGTRYRFKLGRSPAEVRAQIANLTNTFGWNVTGGGGFQFIPSRRFNLSLSADF</sequence>
<comment type="subcellular location">
    <subcellularLocation>
        <location evidence="1">Cell outer membrane</location>
    </subcellularLocation>
</comment>